<dbReference type="NCBIfam" id="NF005447">
    <property type="entry name" value="PRK07036.1"/>
    <property type="match status" value="1"/>
</dbReference>
<comment type="caution">
    <text evidence="4">The sequence shown here is derived from an EMBL/GenBank/DDBJ whole genome shotgun (WGS) entry which is preliminary data.</text>
</comment>
<dbReference type="GO" id="GO:0008483">
    <property type="term" value="F:transaminase activity"/>
    <property type="evidence" value="ECO:0007669"/>
    <property type="project" value="UniProtKB-KW"/>
</dbReference>
<evidence type="ECO:0000313" key="5">
    <source>
        <dbReference type="Proteomes" id="UP001231616"/>
    </source>
</evidence>
<dbReference type="EMBL" id="JAUZVZ010000013">
    <property type="protein sequence ID" value="MDP4536627.1"/>
    <property type="molecule type" value="Genomic_DNA"/>
</dbReference>
<reference evidence="4 5" key="1">
    <citation type="submission" date="2023-08" db="EMBL/GenBank/DDBJ databases">
        <authorList>
            <person name="Joshi A."/>
            <person name="Thite S."/>
        </authorList>
    </citation>
    <scope>NUCLEOTIDE SEQUENCE [LARGE SCALE GENOMIC DNA]</scope>
    <source>
        <strain evidence="4 5">AC40</strain>
    </source>
</reference>
<dbReference type="Proteomes" id="UP001231616">
    <property type="component" value="Unassembled WGS sequence"/>
</dbReference>
<accession>A0ABT9GZZ9</accession>
<dbReference type="InterPro" id="IPR015421">
    <property type="entry name" value="PyrdxlP-dep_Trfase_major"/>
</dbReference>
<dbReference type="PANTHER" id="PTHR43094">
    <property type="entry name" value="AMINOTRANSFERASE"/>
    <property type="match status" value="1"/>
</dbReference>
<dbReference type="PIRSF" id="PIRSF000521">
    <property type="entry name" value="Transaminase_4ab_Lys_Orn"/>
    <property type="match status" value="1"/>
</dbReference>
<dbReference type="Pfam" id="PF00202">
    <property type="entry name" value="Aminotran_3"/>
    <property type="match status" value="1"/>
</dbReference>
<keyword evidence="5" id="KW-1185">Reference proteome</keyword>
<comment type="similarity">
    <text evidence="1 3">Belongs to the class-III pyridoxal-phosphate-dependent aminotransferase family.</text>
</comment>
<keyword evidence="2 3" id="KW-0663">Pyridoxal phosphate</keyword>
<dbReference type="RefSeq" id="WP_305893892.1">
    <property type="nucleotide sequence ID" value="NZ_JAUZVZ010000013.1"/>
</dbReference>
<sequence>MNNTTLTTSALVELDKQHFTHPWTVFDVYQQQGALPIAEAKGCYITDSNGKRYLDAVGGLWCTNIGLGRTEMADAIAEQCRQMAFANPFVDMTNIPATQLAAKLAELAPGDLNHTIFTCGGSTAVDSSYRLIQYYQNCRGKHDKKHIISRNNSYHGSTYLSMSIGGKAGDHPVEFDFISDFIHHISCPNFYRAAAGMSEAEYLQQLLDELEQKILTIGPDKVAAFYAEPIFGAGGVIVPPAGYHQATWAICKKYDVLYVSDEVVTSFGRLGHWFASWDVFGIKPDIITTAKGITSGYQPLGACIYSDRIHQVISEPGHGRCFAHGFTYSGHPVACAAALKNIEIIEREQLLQRVLDIGPYFQQQMKTLQDLPIVGQVRGQQLMVCVENVRDKVSKSLFDEELDIGKRIADHAEDLGLIVRPIVHLNVMSPPLTITKDEVDFIVRTLRQAIERTINDLQQQGHLPTPAQQKTA</sequence>
<proteinExistence type="inferred from homology"/>
<gene>
    <name evidence="4" type="ORF">Q3O60_10540</name>
</gene>
<dbReference type="InterPro" id="IPR005814">
    <property type="entry name" value="Aminotrans_3"/>
</dbReference>
<dbReference type="InterPro" id="IPR015422">
    <property type="entry name" value="PyrdxlP-dep_Trfase_small"/>
</dbReference>
<name>A0ABT9GZZ9_9GAMM</name>
<dbReference type="PANTHER" id="PTHR43094:SF1">
    <property type="entry name" value="AMINOTRANSFERASE CLASS-III"/>
    <property type="match status" value="1"/>
</dbReference>
<dbReference type="InterPro" id="IPR015424">
    <property type="entry name" value="PyrdxlP-dep_Trfase"/>
</dbReference>
<evidence type="ECO:0000256" key="1">
    <source>
        <dbReference type="ARBA" id="ARBA00008954"/>
    </source>
</evidence>
<organism evidence="4 5">
    <name type="scientific">Alkalimonas collagenimarina</name>
    <dbReference type="NCBI Taxonomy" id="400390"/>
    <lineage>
        <taxon>Bacteria</taxon>
        <taxon>Pseudomonadati</taxon>
        <taxon>Pseudomonadota</taxon>
        <taxon>Gammaproteobacteria</taxon>
        <taxon>Alkalimonas</taxon>
    </lineage>
</organism>
<evidence type="ECO:0000313" key="4">
    <source>
        <dbReference type="EMBL" id="MDP4536627.1"/>
    </source>
</evidence>
<dbReference type="Gene3D" id="3.90.1150.10">
    <property type="entry name" value="Aspartate Aminotransferase, domain 1"/>
    <property type="match status" value="1"/>
</dbReference>
<keyword evidence="4" id="KW-0032">Aminotransferase</keyword>
<dbReference type="SUPFAM" id="SSF53383">
    <property type="entry name" value="PLP-dependent transferases"/>
    <property type="match status" value="1"/>
</dbReference>
<dbReference type="CDD" id="cd00610">
    <property type="entry name" value="OAT_like"/>
    <property type="match status" value="1"/>
</dbReference>
<dbReference type="Gene3D" id="3.40.640.10">
    <property type="entry name" value="Type I PLP-dependent aspartate aminotransferase-like (Major domain)"/>
    <property type="match status" value="1"/>
</dbReference>
<evidence type="ECO:0000256" key="2">
    <source>
        <dbReference type="ARBA" id="ARBA00022898"/>
    </source>
</evidence>
<evidence type="ECO:0000256" key="3">
    <source>
        <dbReference type="RuleBase" id="RU003560"/>
    </source>
</evidence>
<keyword evidence="4" id="KW-0808">Transferase</keyword>
<protein>
    <submittedName>
        <fullName evidence="4">Aminotransferase</fullName>
    </submittedName>
</protein>